<organism evidence="1 2">
    <name type="scientific">Cichorium intybus</name>
    <name type="common">Chicory</name>
    <dbReference type="NCBI Taxonomy" id="13427"/>
    <lineage>
        <taxon>Eukaryota</taxon>
        <taxon>Viridiplantae</taxon>
        <taxon>Streptophyta</taxon>
        <taxon>Embryophyta</taxon>
        <taxon>Tracheophyta</taxon>
        <taxon>Spermatophyta</taxon>
        <taxon>Magnoliopsida</taxon>
        <taxon>eudicotyledons</taxon>
        <taxon>Gunneridae</taxon>
        <taxon>Pentapetalae</taxon>
        <taxon>asterids</taxon>
        <taxon>campanulids</taxon>
        <taxon>Asterales</taxon>
        <taxon>Asteraceae</taxon>
        <taxon>Cichorioideae</taxon>
        <taxon>Cichorieae</taxon>
        <taxon>Cichoriinae</taxon>
        <taxon>Cichorium</taxon>
    </lineage>
</organism>
<keyword evidence="2" id="KW-1185">Reference proteome</keyword>
<protein>
    <submittedName>
        <fullName evidence="1">Uncharacterized protein</fullName>
    </submittedName>
</protein>
<proteinExistence type="predicted"/>
<sequence length="128" mass="14309">MCYTALSPRRAFHSSAARIRVSLIFHSFQTSSFCTLLVLVSILFFQTSPGMKSENIDVHAEVVMRSKIRDNLTFTSIVESGSIHRSYVVRLDERLPTNSVTAIVGGTDFYLTIPNNIQTLKPSLAKLK</sequence>
<name>A0ACB8YWS2_CICIN</name>
<reference evidence="2" key="1">
    <citation type="journal article" date="2022" name="Mol. Ecol. Resour.">
        <title>The genomes of chicory, endive, great burdock and yacon provide insights into Asteraceae palaeo-polyploidization history and plant inulin production.</title>
        <authorList>
            <person name="Fan W."/>
            <person name="Wang S."/>
            <person name="Wang H."/>
            <person name="Wang A."/>
            <person name="Jiang F."/>
            <person name="Liu H."/>
            <person name="Zhao H."/>
            <person name="Xu D."/>
            <person name="Zhang Y."/>
        </authorList>
    </citation>
    <scope>NUCLEOTIDE SEQUENCE [LARGE SCALE GENOMIC DNA]</scope>
    <source>
        <strain evidence="2">cv. Punajuju</strain>
    </source>
</reference>
<dbReference type="EMBL" id="CM042017">
    <property type="protein sequence ID" value="KAI3689972.1"/>
    <property type="molecule type" value="Genomic_DNA"/>
</dbReference>
<comment type="caution">
    <text evidence="1">The sequence shown here is derived from an EMBL/GenBank/DDBJ whole genome shotgun (WGS) entry which is preliminary data.</text>
</comment>
<reference evidence="1 2" key="2">
    <citation type="journal article" date="2022" name="Mol. Ecol. Resour.">
        <title>The genomes of chicory, endive, great burdock and yacon provide insights into Asteraceae paleo-polyploidization history and plant inulin production.</title>
        <authorList>
            <person name="Fan W."/>
            <person name="Wang S."/>
            <person name="Wang H."/>
            <person name="Wang A."/>
            <person name="Jiang F."/>
            <person name="Liu H."/>
            <person name="Zhao H."/>
            <person name="Xu D."/>
            <person name="Zhang Y."/>
        </authorList>
    </citation>
    <scope>NUCLEOTIDE SEQUENCE [LARGE SCALE GENOMIC DNA]</scope>
    <source>
        <strain evidence="2">cv. Punajuju</strain>
        <tissue evidence="1">Leaves</tissue>
    </source>
</reference>
<gene>
    <name evidence="1" type="ORF">L2E82_47944</name>
</gene>
<evidence type="ECO:0000313" key="2">
    <source>
        <dbReference type="Proteomes" id="UP001055811"/>
    </source>
</evidence>
<accession>A0ACB8YWS2</accession>
<dbReference type="Proteomes" id="UP001055811">
    <property type="component" value="Linkage Group LG09"/>
</dbReference>
<evidence type="ECO:0000313" key="1">
    <source>
        <dbReference type="EMBL" id="KAI3689972.1"/>
    </source>
</evidence>